<proteinExistence type="inferred from homology"/>
<dbReference type="SUPFAM" id="SSF52540">
    <property type="entry name" value="P-loop containing nucleoside triphosphate hydrolases"/>
    <property type="match status" value="2"/>
</dbReference>
<protein>
    <submittedName>
        <fullName evidence="11">ABC transporter ATP-binding protein</fullName>
    </submittedName>
</protein>
<keyword evidence="5" id="KW-0547">Nucleotide-binding</keyword>
<keyword evidence="3" id="KW-0813">Transport</keyword>
<evidence type="ECO:0000259" key="10">
    <source>
        <dbReference type="PROSITE" id="PS50893"/>
    </source>
</evidence>
<dbReference type="OrthoDB" id="9802264at2"/>
<evidence type="ECO:0000313" key="11">
    <source>
        <dbReference type="EMBL" id="AWL98990.1"/>
    </source>
</evidence>
<dbReference type="GO" id="GO:0015833">
    <property type="term" value="P:peptide transport"/>
    <property type="evidence" value="ECO:0007669"/>
    <property type="project" value="InterPro"/>
</dbReference>
<evidence type="ECO:0000256" key="2">
    <source>
        <dbReference type="ARBA" id="ARBA00005417"/>
    </source>
</evidence>
<dbReference type="SMART" id="SM00382">
    <property type="entry name" value="AAA"/>
    <property type="match status" value="2"/>
</dbReference>
<evidence type="ECO:0000256" key="1">
    <source>
        <dbReference type="ARBA" id="ARBA00004417"/>
    </source>
</evidence>
<evidence type="ECO:0000256" key="6">
    <source>
        <dbReference type="ARBA" id="ARBA00022840"/>
    </source>
</evidence>
<dbReference type="FunFam" id="3.40.50.300:FF:000016">
    <property type="entry name" value="Oligopeptide ABC transporter ATP-binding component"/>
    <property type="match status" value="1"/>
</dbReference>
<reference evidence="11 12" key="2">
    <citation type="journal article" date="2019" name="Int. J. Syst. Evol. Microbiol.">
        <title>Description and complete genome sequence of Bradyrhizobium amphicarpaeae sp. nov., harbouring photosystem and nitrogen-fixation genes.</title>
        <authorList>
            <person name="Bromfield E.S.P."/>
            <person name="Cloutier S."/>
            <person name="Nguyen H.D.T."/>
        </authorList>
    </citation>
    <scope>NUCLEOTIDE SEQUENCE [LARGE SCALE GENOMIC DNA]</scope>
    <source>
        <strain evidence="11 12">39S1MB</strain>
    </source>
</reference>
<dbReference type="KEGG" id="brq:CIT40_02445"/>
<feature type="region of interest" description="Disordered" evidence="9">
    <location>
        <begin position="1"/>
        <end position="40"/>
    </location>
</feature>
<sequence length="578" mass="62862">MDHGVSRCRHPDLGARAEPDRRRPQRRAQPAPVAGGTLTMTAPPAVSIKNLRIALPEGAERPFAVDGVSLDLRPGKIVCVVGESGSGKSMCAHALMGLLPDTVSVASGEIQFEGRDLLKLDDDGWRDLRGRRFAMIFQEPMTALNPLMRIGDQMAEMFEAHGLLTPRERRAKALSLAREVGLPDPERIVRAYPHQLSGGQRQRAMIAMALALEPAVLVADEPTTALDVTTQAQILKLIRNLQRNRNMAVMFITHDFGVVADIADQVVVLRHGKVVEEGPAATVFNAPQHNYTKALLAAVPSMDPPARAPLDDRARAVEVIGLDKTYVTSGGWFREDRRVDAARAVNFNILKGETLGLVGESGSGKSSVARLVMRLIEADRGTVWIGDTELTSLSGKALRAERHRIQMIFQDPFASLNPRRKVGHIIADGPIAAGLDPKAAFDRARDLLKMVGLDAGALERYPHEFSGGQRQRIGIARALALEPEIIVADEAVSALDVSVQAQVLRLLEDLKARLGLSMLFITHDLRVAAQICDRIAVMQRGAVVELKPTAQLFAAPEHAYTRELLAAVPGRKERAPAV</sequence>
<evidence type="ECO:0000313" key="12">
    <source>
        <dbReference type="Proteomes" id="UP000215884"/>
    </source>
</evidence>
<accession>A0A2U8PN00</accession>
<dbReference type="Pfam" id="PF00005">
    <property type="entry name" value="ABC_tran"/>
    <property type="match status" value="2"/>
</dbReference>
<evidence type="ECO:0000256" key="7">
    <source>
        <dbReference type="ARBA" id="ARBA00023136"/>
    </source>
</evidence>
<dbReference type="GO" id="GO:0055085">
    <property type="term" value="P:transmembrane transport"/>
    <property type="evidence" value="ECO:0007669"/>
    <property type="project" value="UniProtKB-ARBA"/>
</dbReference>
<organism evidence="11 12">
    <name type="scientific">Bradyrhizobium amphicarpaeae</name>
    <dbReference type="NCBI Taxonomy" id="1404768"/>
    <lineage>
        <taxon>Bacteria</taxon>
        <taxon>Pseudomonadati</taxon>
        <taxon>Pseudomonadota</taxon>
        <taxon>Alphaproteobacteria</taxon>
        <taxon>Hyphomicrobiales</taxon>
        <taxon>Nitrobacteraceae</taxon>
        <taxon>Bradyrhizobium</taxon>
    </lineage>
</organism>
<dbReference type="InterPro" id="IPR003439">
    <property type="entry name" value="ABC_transporter-like_ATP-bd"/>
</dbReference>
<evidence type="ECO:0000256" key="3">
    <source>
        <dbReference type="ARBA" id="ARBA00022448"/>
    </source>
</evidence>
<dbReference type="GO" id="GO:0005886">
    <property type="term" value="C:plasma membrane"/>
    <property type="evidence" value="ECO:0007669"/>
    <property type="project" value="UniProtKB-SubCell"/>
</dbReference>
<dbReference type="NCBIfam" id="NF008453">
    <property type="entry name" value="PRK11308.1"/>
    <property type="match status" value="2"/>
</dbReference>
<dbReference type="PROSITE" id="PS50893">
    <property type="entry name" value="ABC_TRANSPORTER_2"/>
    <property type="match status" value="2"/>
</dbReference>
<dbReference type="InterPro" id="IPR013563">
    <property type="entry name" value="Oligopep_ABC_C"/>
</dbReference>
<reference evidence="11 12" key="1">
    <citation type="journal article" date="2017" name="Syst. Appl. Microbiol.">
        <title>Soybeans inoculated with root zone soils of Canadian native legumes harbour diverse and novel Bradyrhizobium spp. that possess agricultural potential.</title>
        <authorList>
            <person name="Bromfield E.S.P."/>
            <person name="Cloutier S."/>
            <person name="Tambong J.T."/>
            <person name="Tran Thi T.V."/>
        </authorList>
    </citation>
    <scope>NUCLEOTIDE SEQUENCE [LARGE SCALE GENOMIC DNA]</scope>
    <source>
        <strain evidence="11 12">39S1MB</strain>
    </source>
</reference>
<dbReference type="Proteomes" id="UP000215884">
    <property type="component" value="Chromosome"/>
</dbReference>
<dbReference type="EMBL" id="CP029426">
    <property type="protein sequence ID" value="AWL98990.1"/>
    <property type="molecule type" value="Genomic_DNA"/>
</dbReference>
<dbReference type="InterPro" id="IPR050388">
    <property type="entry name" value="ABC_Ni/Peptide_Import"/>
</dbReference>
<keyword evidence="12" id="KW-1185">Reference proteome</keyword>
<keyword evidence="7" id="KW-0472">Membrane</keyword>
<comment type="subcellular location">
    <subcellularLocation>
        <location evidence="1">Cell inner membrane</location>
        <topology evidence="1">Peripheral membrane protein</topology>
    </subcellularLocation>
</comment>
<name>A0A2U8PN00_9BRAD</name>
<dbReference type="NCBIfam" id="NF007739">
    <property type="entry name" value="PRK10419.1"/>
    <property type="match status" value="2"/>
</dbReference>
<keyword evidence="4" id="KW-1003">Cell membrane</keyword>
<dbReference type="GO" id="GO:0005524">
    <property type="term" value="F:ATP binding"/>
    <property type="evidence" value="ECO:0007669"/>
    <property type="project" value="UniProtKB-KW"/>
</dbReference>
<dbReference type="InterPro" id="IPR017871">
    <property type="entry name" value="ABC_transporter-like_CS"/>
</dbReference>
<keyword evidence="6 11" id="KW-0067">ATP-binding</keyword>
<feature type="compositionally biased region" description="Basic and acidic residues" evidence="9">
    <location>
        <begin position="1"/>
        <end position="22"/>
    </location>
</feature>
<dbReference type="PANTHER" id="PTHR43297">
    <property type="entry name" value="OLIGOPEPTIDE TRANSPORT ATP-BINDING PROTEIN APPD"/>
    <property type="match status" value="1"/>
</dbReference>
<feature type="domain" description="ABC transporter" evidence="10">
    <location>
        <begin position="46"/>
        <end position="296"/>
    </location>
</feature>
<dbReference type="GO" id="GO:0016887">
    <property type="term" value="F:ATP hydrolysis activity"/>
    <property type="evidence" value="ECO:0007669"/>
    <property type="project" value="InterPro"/>
</dbReference>
<evidence type="ECO:0000256" key="4">
    <source>
        <dbReference type="ARBA" id="ARBA00022475"/>
    </source>
</evidence>
<dbReference type="InterPro" id="IPR003593">
    <property type="entry name" value="AAA+_ATPase"/>
</dbReference>
<dbReference type="AlphaFoldDB" id="A0A2U8PN00"/>
<dbReference type="PANTHER" id="PTHR43297:SF2">
    <property type="entry name" value="DIPEPTIDE TRANSPORT ATP-BINDING PROTEIN DPPD"/>
    <property type="match status" value="1"/>
</dbReference>
<dbReference type="Gene3D" id="3.40.50.300">
    <property type="entry name" value="P-loop containing nucleotide triphosphate hydrolases"/>
    <property type="match status" value="2"/>
</dbReference>
<comment type="similarity">
    <text evidence="2">Belongs to the ABC transporter superfamily.</text>
</comment>
<comment type="function">
    <text evidence="8">Involved in beta-(1--&gt;2)glucan export. Transmembrane domains (TMD) form a pore in the inner membrane and the ATP-binding domain (NBD) is responsible for energy generation.</text>
</comment>
<dbReference type="Pfam" id="PF08352">
    <property type="entry name" value="oligo_HPY"/>
    <property type="match status" value="2"/>
</dbReference>
<gene>
    <name evidence="11" type="ORF">CIT40_02445</name>
</gene>
<dbReference type="InterPro" id="IPR027417">
    <property type="entry name" value="P-loop_NTPase"/>
</dbReference>
<dbReference type="CDD" id="cd03257">
    <property type="entry name" value="ABC_NikE_OppD_transporters"/>
    <property type="match status" value="2"/>
</dbReference>
<evidence type="ECO:0000256" key="8">
    <source>
        <dbReference type="ARBA" id="ARBA00024722"/>
    </source>
</evidence>
<dbReference type="PROSITE" id="PS00211">
    <property type="entry name" value="ABC_TRANSPORTER_1"/>
    <property type="match status" value="2"/>
</dbReference>
<evidence type="ECO:0000256" key="5">
    <source>
        <dbReference type="ARBA" id="ARBA00022741"/>
    </source>
</evidence>
<evidence type="ECO:0000256" key="9">
    <source>
        <dbReference type="SAM" id="MobiDB-lite"/>
    </source>
</evidence>
<feature type="domain" description="ABC transporter" evidence="10">
    <location>
        <begin position="317"/>
        <end position="565"/>
    </location>
</feature>